<dbReference type="OrthoDB" id="527642at2759"/>
<dbReference type="CDD" id="cd11296">
    <property type="entry name" value="O-FucT_like"/>
    <property type="match status" value="1"/>
</dbReference>
<dbReference type="Gene3D" id="3.40.50.11350">
    <property type="match status" value="1"/>
</dbReference>
<proteinExistence type="inferred from homology"/>
<dbReference type="Proteomes" id="UP000612055">
    <property type="component" value="Unassembled WGS sequence"/>
</dbReference>
<organism evidence="6 7">
    <name type="scientific">Edaphochlamys debaryana</name>
    <dbReference type="NCBI Taxonomy" id="47281"/>
    <lineage>
        <taxon>Eukaryota</taxon>
        <taxon>Viridiplantae</taxon>
        <taxon>Chlorophyta</taxon>
        <taxon>core chlorophytes</taxon>
        <taxon>Chlorophyceae</taxon>
        <taxon>CS clade</taxon>
        <taxon>Chlamydomonadales</taxon>
        <taxon>Chlamydomonadales incertae sedis</taxon>
        <taxon>Edaphochlamys</taxon>
    </lineage>
</organism>
<comment type="caution">
    <text evidence="6">The sequence shown here is derived from an EMBL/GenBank/DDBJ whole genome shotgun (WGS) entry which is preliminary data.</text>
</comment>
<protein>
    <recommendedName>
        <fullName evidence="5">O-fucosyltransferase family protein</fullName>
    </recommendedName>
</protein>
<keyword evidence="7" id="KW-1185">Reference proteome</keyword>
<dbReference type="InterPro" id="IPR019378">
    <property type="entry name" value="GDP-Fuc_O-FucTrfase"/>
</dbReference>
<evidence type="ECO:0000313" key="6">
    <source>
        <dbReference type="EMBL" id="KAG2489412.1"/>
    </source>
</evidence>
<dbReference type="Pfam" id="PF10250">
    <property type="entry name" value="O-FucT"/>
    <property type="match status" value="1"/>
</dbReference>
<dbReference type="AlphaFoldDB" id="A0A835XTJ9"/>
<dbReference type="InterPro" id="IPR024709">
    <property type="entry name" value="FucosylTrfase_pln"/>
</dbReference>
<accession>A0A835XTJ9</accession>
<evidence type="ECO:0000313" key="7">
    <source>
        <dbReference type="Proteomes" id="UP000612055"/>
    </source>
</evidence>
<evidence type="ECO:0000256" key="3">
    <source>
        <dbReference type="ARBA" id="ARBA00023253"/>
    </source>
</evidence>
<reference evidence="6" key="1">
    <citation type="journal article" date="2020" name="bioRxiv">
        <title>Comparative genomics of Chlamydomonas.</title>
        <authorList>
            <person name="Craig R.J."/>
            <person name="Hasan A.R."/>
            <person name="Ness R.W."/>
            <person name="Keightley P.D."/>
        </authorList>
    </citation>
    <scope>NUCLEOTIDE SEQUENCE</scope>
    <source>
        <strain evidence="6">CCAP 11/70</strain>
    </source>
</reference>
<sequence length="398" mass="44948">MSGTSHGALPIRQLLAAKASKASRRRASSADQDSAVPKRLPRLSGGYLFPILAFGPNNQIAGLKEALVLGRLLNRTVVVHDIRNIYHDAKKGGVKGRMGFKLLYDFDYLAQHHSVVSLEELRAEGWDGRIEAVGHFGKAIWSWIKMTVELNVTAESATYIEFGRFDCTKSVVQRMAKKFMPYKVVGVPLAQKVVPNSMYGVELKWTGKQCHDMYLQASGHLIKSSRMRNITRRFRETKLGGADTPYIAAHIRPYTDLCLKWWHKETYDKAKAAGDCKNGHLYLVFVNETVQHMRRLEETVGRGKAKLFIMSYPELKDVITKMYEKVGLHPFFYEMSDLEAELGYKTSISMLGMVEQEISYQANIFIGSSISSMTGMVMQERFARGIPMENTPVFSSNK</sequence>
<evidence type="ECO:0000256" key="2">
    <source>
        <dbReference type="ARBA" id="ARBA00022679"/>
    </source>
</evidence>
<dbReference type="EMBL" id="JAEHOE010000073">
    <property type="protein sequence ID" value="KAG2489412.1"/>
    <property type="molecule type" value="Genomic_DNA"/>
</dbReference>
<evidence type="ECO:0000256" key="1">
    <source>
        <dbReference type="ARBA" id="ARBA00007737"/>
    </source>
</evidence>
<dbReference type="PANTHER" id="PTHR31288:SF22">
    <property type="entry name" value="O-FUCOSYLTRANSFERASE 9"/>
    <property type="match status" value="1"/>
</dbReference>
<gene>
    <name evidence="6" type="ORF">HYH03_012051</name>
</gene>
<evidence type="ECO:0000256" key="4">
    <source>
        <dbReference type="ARBA" id="ARBA00023277"/>
    </source>
</evidence>
<dbReference type="PANTHER" id="PTHR31288">
    <property type="entry name" value="O-FUCOSYLTRANSFERASE FAMILY PROTEIN"/>
    <property type="match status" value="1"/>
</dbReference>
<evidence type="ECO:0000256" key="5">
    <source>
        <dbReference type="ARBA" id="ARBA00030350"/>
    </source>
</evidence>
<dbReference type="GO" id="GO:0016740">
    <property type="term" value="F:transferase activity"/>
    <property type="evidence" value="ECO:0007669"/>
    <property type="project" value="UniProtKB-KW"/>
</dbReference>
<dbReference type="GO" id="GO:0006004">
    <property type="term" value="P:fucose metabolic process"/>
    <property type="evidence" value="ECO:0007669"/>
    <property type="project" value="UniProtKB-KW"/>
</dbReference>
<comment type="similarity">
    <text evidence="1">Belongs to the glycosyltransferase GT106 family.</text>
</comment>
<keyword evidence="2" id="KW-0808">Transferase</keyword>
<keyword evidence="3" id="KW-0294">Fucose metabolism</keyword>
<name>A0A835XTJ9_9CHLO</name>
<keyword evidence="4" id="KW-0119">Carbohydrate metabolism</keyword>